<evidence type="ECO:0000313" key="1">
    <source>
        <dbReference type="EMBL" id="CCX17397.1"/>
    </source>
</evidence>
<organism evidence="1 2">
    <name type="scientific">Pyronema omphalodes (strain CBS 100304)</name>
    <name type="common">Pyronema confluens</name>
    <dbReference type="NCBI Taxonomy" id="1076935"/>
    <lineage>
        <taxon>Eukaryota</taxon>
        <taxon>Fungi</taxon>
        <taxon>Dikarya</taxon>
        <taxon>Ascomycota</taxon>
        <taxon>Pezizomycotina</taxon>
        <taxon>Pezizomycetes</taxon>
        <taxon>Pezizales</taxon>
        <taxon>Pyronemataceae</taxon>
        <taxon>Pyronema</taxon>
    </lineage>
</organism>
<evidence type="ECO:0000313" key="2">
    <source>
        <dbReference type="Proteomes" id="UP000018144"/>
    </source>
</evidence>
<accession>U4LD23</accession>
<keyword evidence="2" id="KW-1185">Reference proteome</keyword>
<protein>
    <submittedName>
        <fullName evidence="1">Uncharacterized protein</fullName>
    </submittedName>
</protein>
<dbReference type="AlphaFoldDB" id="U4LD23"/>
<proteinExistence type="predicted"/>
<dbReference type="EMBL" id="HF936646">
    <property type="protein sequence ID" value="CCX17397.1"/>
    <property type="molecule type" value="Genomic_DNA"/>
</dbReference>
<reference evidence="1 2" key="1">
    <citation type="journal article" date="2013" name="PLoS Genet.">
        <title>The genome and development-dependent transcriptomes of Pyronema confluens: a window into fungal evolution.</title>
        <authorList>
            <person name="Traeger S."/>
            <person name="Altegoer F."/>
            <person name="Freitag M."/>
            <person name="Gabaldon T."/>
            <person name="Kempken F."/>
            <person name="Kumar A."/>
            <person name="Marcet-Houben M."/>
            <person name="Poggeler S."/>
            <person name="Stajich J.E."/>
            <person name="Nowrousian M."/>
        </authorList>
    </citation>
    <scope>NUCLEOTIDE SEQUENCE [LARGE SCALE GENOMIC DNA]</scope>
    <source>
        <strain evidence="2">CBS 100304</strain>
        <tissue evidence="1">Vegetative mycelium</tissue>
    </source>
</reference>
<name>U4LD23_PYROM</name>
<sequence>MMIYFITGLLGYPTYSTVNPNSTKSEICRGLLRNIKTLLLLF</sequence>
<dbReference type="Proteomes" id="UP000018144">
    <property type="component" value="Unassembled WGS sequence"/>
</dbReference>
<gene>
    <name evidence="1" type="ORF">PCON_04401</name>
</gene>